<dbReference type="Gene3D" id="3.40.630.30">
    <property type="match status" value="1"/>
</dbReference>
<comment type="caution">
    <text evidence="2">The sequence shown here is derived from an EMBL/GenBank/DDBJ whole genome shotgun (WGS) entry which is preliminary data.</text>
</comment>
<evidence type="ECO:0000259" key="1">
    <source>
        <dbReference type="PROSITE" id="PS51186"/>
    </source>
</evidence>
<dbReference type="Proteomes" id="UP000319848">
    <property type="component" value="Unassembled WGS sequence"/>
</dbReference>
<dbReference type="PANTHER" id="PTHR43792">
    <property type="entry name" value="GNAT FAMILY, PUTATIVE (AFU_ORTHOLOGUE AFUA_3G00765)-RELATED-RELATED"/>
    <property type="match status" value="1"/>
</dbReference>
<dbReference type="SUPFAM" id="SSF55729">
    <property type="entry name" value="Acyl-CoA N-acyltransferases (Nat)"/>
    <property type="match status" value="1"/>
</dbReference>
<keyword evidence="3" id="KW-1185">Reference proteome</keyword>
<feature type="domain" description="N-acetyltransferase" evidence="1">
    <location>
        <begin position="16"/>
        <end position="172"/>
    </location>
</feature>
<protein>
    <submittedName>
        <fullName evidence="2">Ribosomal-protein-alanine N-acetyltransferase</fullName>
    </submittedName>
</protein>
<dbReference type="STRING" id="1341154.FCR2A7T_23140"/>
<evidence type="ECO:0000313" key="3">
    <source>
        <dbReference type="Proteomes" id="UP000319848"/>
    </source>
</evidence>
<organism evidence="2 3">
    <name type="scientific">Flavobacterium cauense R2A-7</name>
    <dbReference type="NCBI Taxonomy" id="1341154"/>
    <lineage>
        <taxon>Bacteria</taxon>
        <taxon>Pseudomonadati</taxon>
        <taxon>Bacteroidota</taxon>
        <taxon>Flavobacteriia</taxon>
        <taxon>Flavobacteriales</taxon>
        <taxon>Flavobacteriaceae</taxon>
        <taxon>Flavobacterium</taxon>
    </lineage>
</organism>
<proteinExistence type="predicted"/>
<accession>A0A562M6C2</accession>
<name>A0A562M6C2_9FLAO</name>
<dbReference type="RefSeq" id="WP_035118297.1">
    <property type="nucleotide sequence ID" value="NZ_AVBI01000019.1"/>
</dbReference>
<dbReference type="AlphaFoldDB" id="A0A562M6C2"/>
<sequence>MNKISKKTPTLITERLTLRPLSVNDATEILLLRSDREINKYLDRKPSKTLEDALQFIKIILENRETFYWAITKTGEAELIGTICLFDFSNDTNKCEIGYELRTEFQGQGIMLEAAKNVIQYAMENLGIQSMDAFTHKDNQSSTSLLQKLHFKDLGSSAVENPNLIVFRLTTKK</sequence>
<dbReference type="GO" id="GO:0016747">
    <property type="term" value="F:acyltransferase activity, transferring groups other than amino-acyl groups"/>
    <property type="evidence" value="ECO:0007669"/>
    <property type="project" value="InterPro"/>
</dbReference>
<gene>
    <name evidence="2" type="ORF">IP98_00427</name>
</gene>
<dbReference type="EMBL" id="VLKQ01000001">
    <property type="protein sequence ID" value="TWI15433.1"/>
    <property type="molecule type" value="Genomic_DNA"/>
</dbReference>
<dbReference type="InterPro" id="IPR016181">
    <property type="entry name" value="Acyl_CoA_acyltransferase"/>
</dbReference>
<dbReference type="InterPro" id="IPR000182">
    <property type="entry name" value="GNAT_dom"/>
</dbReference>
<dbReference type="OrthoDB" id="9811523at2"/>
<dbReference type="InterPro" id="IPR051531">
    <property type="entry name" value="N-acetyltransferase"/>
</dbReference>
<keyword evidence="2" id="KW-0808">Transferase</keyword>
<dbReference type="PROSITE" id="PS51186">
    <property type="entry name" value="GNAT"/>
    <property type="match status" value="1"/>
</dbReference>
<reference evidence="2 3" key="1">
    <citation type="journal article" date="2015" name="Stand. Genomic Sci.">
        <title>Genomic Encyclopedia of Bacterial and Archaeal Type Strains, Phase III: the genomes of soil and plant-associated and newly described type strains.</title>
        <authorList>
            <person name="Whitman W.B."/>
            <person name="Woyke T."/>
            <person name="Klenk H.P."/>
            <person name="Zhou Y."/>
            <person name="Lilburn T.G."/>
            <person name="Beck B.J."/>
            <person name="De Vos P."/>
            <person name="Vandamme P."/>
            <person name="Eisen J.A."/>
            <person name="Garrity G."/>
            <person name="Hugenholtz P."/>
            <person name="Kyrpides N.C."/>
        </authorList>
    </citation>
    <scope>NUCLEOTIDE SEQUENCE [LARGE SCALE GENOMIC DNA]</scope>
    <source>
        <strain evidence="2 3">CGMCC 1.7270</strain>
    </source>
</reference>
<dbReference type="Pfam" id="PF13302">
    <property type="entry name" value="Acetyltransf_3"/>
    <property type="match status" value="1"/>
</dbReference>
<evidence type="ECO:0000313" key="2">
    <source>
        <dbReference type="EMBL" id="TWI15433.1"/>
    </source>
</evidence>